<protein>
    <submittedName>
        <fullName evidence="1">Divinyl protochlorophyllide a 8-vinyl-reductase</fullName>
    </submittedName>
</protein>
<dbReference type="EMBL" id="FMVW01000002">
    <property type="protein sequence ID" value="SCZ28463.1"/>
    <property type="molecule type" value="Genomic_DNA"/>
</dbReference>
<organism evidence="1 2">
    <name type="scientific">Afifella marina DSM 2698</name>
    <dbReference type="NCBI Taxonomy" id="1120955"/>
    <lineage>
        <taxon>Bacteria</taxon>
        <taxon>Pseudomonadati</taxon>
        <taxon>Pseudomonadota</taxon>
        <taxon>Alphaproteobacteria</taxon>
        <taxon>Hyphomicrobiales</taxon>
        <taxon>Afifellaceae</taxon>
        <taxon>Afifella</taxon>
    </lineage>
</organism>
<keyword evidence="2" id="KW-1185">Reference proteome</keyword>
<reference evidence="1 2" key="1">
    <citation type="submission" date="2016-10" db="EMBL/GenBank/DDBJ databases">
        <authorList>
            <person name="de Groot N.N."/>
        </authorList>
    </citation>
    <scope>NUCLEOTIDE SEQUENCE [LARGE SCALE GENOMIC DNA]</scope>
    <source>
        <strain evidence="1 2">DSM 2698</strain>
    </source>
</reference>
<name>A0A1G5MTR8_AFIMA</name>
<dbReference type="GO" id="GO:0030494">
    <property type="term" value="P:bacteriochlorophyll biosynthetic process"/>
    <property type="evidence" value="ECO:0007669"/>
    <property type="project" value="InterPro"/>
</dbReference>
<dbReference type="GO" id="GO:0015979">
    <property type="term" value="P:photosynthesis"/>
    <property type="evidence" value="ECO:0007669"/>
    <property type="project" value="InterPro"/>
</dbReference>
<evidence type="ECO:0000313" key="1">
    <source>
        <dbReference type="EMBL" id="SCZ28463.1"/>
    </source>
</evidence>
<dbReference type="STRING" id="1120955.SAMN03080610_00980"/>
<evidence type="ECO:0000313" key="2">
    <source>
        <dbReference type="Proteomes" id="UP000199347"/>
    </source>
</evidence>
<dbReference type="InterPro" id="IPR010249">
    <property type="entry name" value="BchJ"/>
</dbReference>
<dbReference type="NCBIfam" id="TIGR02019">
    <property type="entry name" value="BchJ"/>
    <property type="match status" value="1"/>
</dbReference>
<accession>A0A1G5MTR8</accession>
<sequence length="222" mass="24418">MAVTDEPTRVGGRERDVDAVSAADHVPSQPAARIGPNAIIRMDEALNSIVGREACQSVFAQAGLLHYLDAPPSEMVDEREVMRLHDAAIAVLAPQEAADAAFRAGELTATYLLARRIPKPFQRIMPFLPPWLRARLFLAAIRRHAWTFVGSGAVTFVPSHPVVVSIAGGPVRGTPTDAVLLAYYSGCFQELFRSLVHRATRAVVRREGEGFQPRVVFDLRWR</sequence>
<proteinExistence type="predicted"/>
<dbReference type="AlphaFoldDB" id="A0A1G5MTR8"/>
<dbReference type="Proteomes" id="UP000199347">
    <property type="component" value="Unassembled WGS sequence"/>
</dbReference>
<dbReference type="OrthoDB" id="2080515at2"/>
<gene>
    <name evidence="1" type="ORF">SAMN03080610_00980</name>
</gene>